<dbReference type="Proteomes" id="UP001597079">
    <property type="component" value="Unassembled WGS sequence"/>
</dbReference>
<comment type="caution">
    <text evidence="8">The sequence shown here is derived from an EMBL/GenBank/DDBJ whole genome shotgun (WGS) entry which is preliminary data.</text>
</comment>
<feature type="transmembrane region" description="Helical" evidence="6">
    <location>
        <begin position="153"/>
        <end position="173"/>
    </location>
</feature>
<keyword evidence="2 6" id="KW-0813">Transport</keyword>
<reference evidence="9" key="1">
    <citation type="journal article" date="2019" name="Int. J. Syst. Evol. Microbiol.">
        <title>The Global Catalogue of Microorganisms (GCM) 10K type strain sequencing project: providing services to taxonomists for standard genome sequencing and annotation.</title>
        <authorList>
            <consortium name="The Broad Institute Genomics Platform"/>
            <consortium name="The Broad Institute Genome Sequencing Center for Infectious Disease"/>
            <person name="Wu L."/>
            <person name="Ma J."/>
        </authorList>
    </citation>
    <scope>NUCLEOTIDE SEQUENCE [LARGE SCALE GENOMIC DNA]</scope>
    <source>
        <strain evidence="9">CGMCC 1.12286</strain>
    </source>
</reference>
<protein>
    <submittedName>
        <fullName evidence="8">ABC transporter permease</fullName>
    </submittedName>
</protein>
<feature type="transmembrane region" description="Helical" evidence="6">
    <location>
        <begin position="303"/>
        <end position="324"/>
    </location>
</feature>
<evidence type="ECO:0000256" key="3">
    <source>
        <dbReference type="ARBA" id="ARBA00022692"/>
    </source>
</evidence>
<accession>A0ABW4JIC6</accession>
<dbReference type="InterPro" id="IPR035906">
    <property type="entry name" value="MetI-like_sf"/>
</dbReference>
<evidence type="ECO:0000313" key="9">
    <source>
        <dbReference type="Proteomes" id="UP001597079"/>
    </source>
</evidence>
<dbReference type="Pfam" id="PF00528">
    <property type="entry name" value="BPD_transp_1"/>
    <property type="match status" value="1"/>
</dbReference>
<dbReference type="PANTHER" id="PTHR43376:SF1">
    <property type="entry name" value="OLIGOPEPTIDE TRANSPORT SYSTEM PERMEASE PROTEIN"/>
    <property type="match status" value="1"/>
</dbReference>
<feature type="transmembrane region" description="Helical" evidence="6">
    <location>
        <begin position="108"/>
        <end position="133"/>
    </location>
</feature>
<keyword evidence="4 6" id="KW-1133">Transmembrane helix</keyword>
<organism evidence="8 9">
    <name type="scientific">Alicyclobacillus fodiniaquatilis</name>
    <dbReference type="NCBI Taxonomy" id="1661150"/>
    <lineage>
        <taxon>Bacteria</taxon>
        <taxon>Bacillati</taxon>
        <taxon>Bacillota</taxon>
        <taxon>Bacilli</taxon>
        <taxon>Bacillales</taxon>
        <taxon>Alicyclobacillaceae</taxon>
        <taxon>Alicyclobacillus</taxon>
    </lineage>
</organism>
<keyword evidence="9" id="KW-1185">Reference proteome</keyword>
<feature type="transmembrane region" description="Helical" evidence="6">
    <location>
        <begin position="247"/>
        <end position="268"/>
    </location>
</feature>
<name>A0ABW4JIC6_9BACL</name>
<evidence type="ECO:0000256" key="6">
    <source>
        <dbReference type="RuleBase" id="RU363032"/>
    </source>
</evidence>
<keyword evidence="5 6" id="KW-0472">Membrane</keyword>
<gene>
    <name evidence="8" type="ORF">ACFSB2_12675</name>
</gene>
<evidence type="ECO:0000259" key="7">
    <source>
        <dbReference type="PROSITE" id="PS50928"/>
    </source>
</evidence>
<dbReference type="Gene3D" id="1.10.3720.10">
    <property type="entry name" value="MetI-like"/>
    <property type="match status" value="1"/>
</dbReference>
<evidence type="ECO:0000313" key="8">
    <source>
        <dbReference type="EMBL" id="MFD1675549.1"/>
    </source>
</evidence>
<dbReference type="RefSeq" id="WP_377943429.1">
    <property type="nucleotide sequence ID" value="NZ_JBHUCX010000029.1"/>
</dbReference>
<dbReference type="InterPro" id="IPR000515">
    <property type="entry name" value="MetI-like"/>
</dbReference>
<evidence type="ECO:0000256" key="4">
    <source>
        <dbReference type="ARBA" id="ARBA00022989"/>
    </source>
</evidence>
<evidence type="ECO:0000256" key="2">
    <source>
        <dbReference type="ARBA" id="ARBA00022448"/>
    </source>
</evidence>
<dbReference type="EMBL" id="JBHUCX010000029">
    <property type="protein sequence ID" value="MFD1675549.1"/>
    <property type="molecule type" value="Genomic_DNA"/>
</dbReference>
<evidence type="ECO:0000256" key="1">
    <source>
        <dbReference type="ARBA" id="ARBA00004141"/>
    </source>
</evidence>
<feature type="transmembrane region" description="Helical" evidence="6">
    <location>
        <begin position="12"/>
        <end position="33"/>
    </location>
</feature>
<proteinExistence type="inferred from homology"/>
<dbReference type="PROSITE" id="PS50928">
    <property type="entry name" value="ABC_TM1"/>
    <property type="match status" value="1"/>
</dbReference>
<comment type="similarity">
    <text evidence="6">Belongs to the binding-protein-dependent transport system permease family.</text>
</comment>
<feature type="transmembrane region" description="Helical" evidence="6">
    <location>
        <begin position="193"/>
        <end position="214"/>
    </location>
</feature>
<dbReference type="PANTHER" id="PTHR43376">
    <property type="entry name" value="OLIGOPEPTIDE TRANSPORT SYSTEM PERMEASE PROTEIN"/>
    <property type="match status" value="1"/>
</dbReference>
<keyword evidence="3 6" id="KW-0812">Transmembrane</keyword>
<dbReference type="SUPFAM" id="SSF161098">
    <property type="entry name" value="MetI-like"/>
    <property type="match status" value="1"/>
</dbReference>
<sequence>MRSMILKICKRLAGMLIMVLIVASFTFFLVRIIPGNPVQAKYLSLVSKGVSPYQANIQVRALYGFLPQTSLWHQYISYMVDLFHLNLGQSITYTGDSVSQIMSDALPWTIGLVSIGIIISFVLGVIMGVVAAVKRSSKTGDAVTWGSTFLHSIPNYLLGVLLIFLFSTFWRLFPVGSPYDASLKPGLNIPFLASLLRHLFLPIATYVISGYGGWTLSMKSSVISVLGDDFILASELRGMRRGIIVRYIARNAFLPLFTGLALTLGFMFGGSALIETVFNIQGLGYLLTSSTGALDYPLMEGCFLLITVAVILANAVADVLYTVIDPRVRG</sequence>
<feature type="domain" description="ABC transmembrane type-1" evidence="7">
    <location>
        <begin position="106"/>
        <end position="317"/>
    </location>
</feature>
<evidence type="ECO:0000256" key="5">
    <source>
        <dbReference type="ARBA" id="ARBA00023136"/>
    </source>
</evidence>
<comment type="subcellular location">
    <subcellularLocation>
        <location evidence="6">Cell membrane</location>
        <topology evidence="6">Multi-pass membrane protein</topology>
    </subcellularLocation>
    <subcellularLocation>
        <location evidence="1">Membrane</location>
        <topology evidence="1">Multi-pass membrane protein</topology>
    </subcellularLocation>
</comment>